<proteinExistence type="predicted"/>
<evidence type="ECO:0000313" key="2">
    <source>
        <dbReference type="Proteomes" id="UP001199528"/>
    </source>
</evidence>
<dbReference type="KEGG" id="aviv:LF296_06060"/>
<sequence>MNFLKRAQLVNVIVNEIIYVAPVNWSKIVYYTERLRDEKIGLRSKAIAGCWLGNEKIPHNNSKGPPLKSSVELFEAIDALFVYSEENAEKWSGFGVAIDQNGKYITQFYYEDTPLLDNKTDEYKEKLDALAAIN</sequence>
<dbReference type="InterPro" id="IPR036170">
    <property type="entry name" value="YezG-like_sf"/>
</dbReference>
<dbReference type="Gene3D" id="3.30.500.20">
    <property type="entry name" value="BH3703-like domains"/>
    <property type="match status" value="1"/>
</dbReference>
<reference evidence="1" key="1">
    <citation type="journal article" date="2022" name="Front Environ Sci">
        <title>Complete genome sequence analysis of a novel alkane-degrading bacterial strain, Acinetobacter vivianii KJ-1, and its diesel degradation ability.</title>
        <authorList>
            <person name="Zhang Y."/>
            <person name="Song F."/>
            <person name="Wang J."/>
            <person name="Zhao Q."/>
            <person name="Zheng L."/>
            <person name="Wang Z."/>
            <person name="Zhang X."/>
            <person name="Gao Y."/>
            <person name="Chen G."/>
            <person name="Huang Y."/>
        </authorList>
    </citation>
    <scope>NUCLEOTIDE SEQUENCE</scope>
    <source>
        <strain evidence="1">KJ-1</strain>
    </source>
</reference>
<dbReference type="RefSeq" id="WP_272655784.1">
    <property type="nucleotide sequence ID" value="NZ_CP085083.1"/>
</dbReference>
<gene>
    <name evidence="1" type="ORF">LF296_06060</name>
</gene>
<dbReference type="AlphaFoldDB" id="A0AAJ6NL38"/>
<reference evidence="1" key="2">
    <citation type="submission" date="2023-02" db="EMBL/GenBank/DDBJ databases">
        <authorList>
            <person name="Huang Y."/>
            <person name="Zhang Y."/>
            <person name="Zhang T."/>
            <person name="Wang J."/>
        </authorList>
    </citation>
    <scope>NUCLEOTIDE SEQUENCE</scope>
    <source>
        <strain evidence="1">KJ-1</strain>
    </source>
</reference>
<dbReference type="EMBL" id="CP085083">
    <property type="protein sequence ID" value="WDZ52337.1"/>
    <property type="molecule type" value="Genomic_DNA"/>
</dbReference>
<evidence type="ECO:0000313" key="1">
    <source>
        <dbReference type="EMBL" id="WDZ52337.1"/>
    </source>
</evidence>
<protein>
    <submittedName>
        <fullName evidence="1">Uncharacterized protein</fullName>
    </submittedName>
</protein>
<organism evidence="1 2">
    <name type="scientific">Acinetobacter vivianii</name>
    <dbReference type="NCBI Taxonomy" id="1776742"/>
    <lineage>
        <taxon>Bacteria</taxon>
        <taxon>Pseudomonadati</taxon>
        <taxon>Pseudomonadota</taxon>
        <taxon>Gammaproteobacteria</taxon>
        <taxon>Moraxellales</taxon>
        <taxon>Moraxellaceae</taxon>
        <taxon>Acinetobacter</taxon>
    </lineage>
</organism>
<name>A0AAJ6NL38_9GAMM</name>
<dbReference type="SUPFAM" id="SSF160424">
    <property type="entry name" value="BH3703-like"/>
    <property type="match status" value="1"/>
</dbReference>
<accession>A0AAJ6NL38</accession>
<dbReference type="Proteomes" id="UP001199528">
    <property type="component" value="Chromosome"/>
</dbReference>